<evidence type="ECO:0000256" key="1">
    <source>
        <dbReference type="SAM" id="MobiDB-lite"/>
    </source>
</evidence>
<evidence type="ECO:0000313" key="3">
    <source>
        <dbReference type="Proteomes" id="UP000287033"/>
    </source>
</evidence>
<accession>A0A401U3S0</accession>
<name>A0A401U3S0_CHIPU</name>
<gene>
    <name evidence="2" type="ORF">chiPu_0033796</name>
</gene>
<comment type="caution">
    <text evidence="2">The sequence shown here is derived from an EMBL/GenBank/DDBJ whole genome shotgun (WGS) entry which is preliminary data.</text>
</comment>
<evidence type="ECO:0000313" key="2">
    <source>
        <dbReference type="EMBL" id="GCC49529.1"/>
    </source>
</evidence>
<proteinExistence type="predicted"/>
<dbReference type="EMBL" id="BEZZ01272682">
    <property type="protein sequence ID" value="GCC49529.1"/>
    <property type="molecule type" value="Genomic_DNA"/>
</dbReference>
<sequence length="71" mass="7965">PDESSGEAGREEQTTKGHQAPIPGLDTRRADPVIPNLRGFLVRRNRLRCAAIMNGRSFEHVDLDVREIGRE</sequence>
<feature type="non-terminal residue" evidence="2">
    <location>
        <position position="1"/>
    </location>
</feature>
<protein>
    <submittedName>
        <fullName evidence="2">Uncharacterized protein</fullName>
    </submittedName>
</protein>
<keyword evidence="3" id="KW-1185">Reference proteome</keyword>
<dbReference type="AlphaFoldDB" id="A0A401U3S0"/>
<reference evidence="2 3" key="1">
    <citation type="journal article" date="2018" name="Nat. Ecol. Evol.">
        <title>Shark genomes provide insights into elasmobranch evolution and the origin of vertebrates.</title>
        <authorList>
            <person name="Hara Y"/>
            <person name="Yamaguchi K"/>
            <person name="Onimaru K"/>
            <person name="Kadota M"/>
            <person name="Koyanagi M"/>
            <person name="Keeley SD"/>
            <person name="Tatsumi K"/>
            <person name="Tanaka K"/>
            <person name="Motone F"/>
            <person name="Kageyama Y"/>
            <person name="Nozu R"/>
            <person name="Adachi N"/>
            <person name="Nishimura O"/>
            <person name="Nakagawa R"/>
            <person name="Tanegashima C"/>
            <person name="Kiyatake I"/>
            <person name="Matsumoto R"/>
            <person name="Murakumo K"/>
            <person name="Nishida K"/>
            <person name="Terakita A"/>
            <person name="Kuratani S"/>
            <person name="Sato K"/>
            <person name="Hyodo S Kuraku.S."/>
        </authorList>
    </citation>
    <scope>NUCLEOTIDE SEQUENCE [LARGE SCALE GENOMIC DNA]</scope>
</reference>
<feature type="region of interest" description="Disordered" evidence="1">
    <location>
        <begin position="1"/>
        <end position="31"/>
    </location>
</feature>
<dbReference type="Proteomes" id="UP000287033">
    <property type="component" value="Unassembled WGS sequence"/>
</dbReference>
<organism evidence="2 3">
    <name type="scientific">Chiloscyllium punctatum</name>
    <name type="common">Brownbanded bambooshark</name>
    <name type="synonym">Hemiscyllium punctatum</name>
    <dbReference type="NCBI Taxonomy" id="137246"/>
    <lineage>
        <taxon>Eukaryota</taxon>
        <taxon>Metazoa</taxon>
        <taxon>Chordata</taxon>
        <taxon>Craniata</taxon>
        <taxon>Vertebrata</taxon>
        <taxon>Chondrichthyes</taxon>
        <taxon>Elasmobranchii</taxon>
        <taxon>Galeomorphii</taxon>
        <taxon>Galeoidea</taxon>
        <taxon>Orectolobiformes</taxon>
        <taxon>Hemiscylliidae</taxon>
        <taxon>Chiloscyllium</taxon>
    </lineage>
</organism>